<reference evidence="2" key="2">
    <citation type="submission" date="2020-09" db="EMBL/GenBank/DDBJ databases">
        <authorList>
            <person name="Sun Q."/>
            <person name="Kim S."/>
        </authorList>
    </citation>
    <scope>NUCLEOTIDE SEQUENCE</scope>
    <source>
        <strain evidence="2">KCTC 32255</strain>
    </source>
</reference>
<dbReference type="AlphaFoldDB" id="A0A918P9C6"/>
<dbReference type="CDD" id="cd06578">
    <property type="entry name" value="HemD"/>
    <property type="match status" value="1"/>
</dbReference>
<dbReference type="InterPro" id="IPR036108">
    <property type="entry name" value="4pyrrol_syn_uPrphyn_synt_sf"/>
</dbReference>
<evidence type="ECO:0000313" key="3">
    <source>
        <dbReference type="Proteomes" id="UP000648075"/>
    </source>
</evidence>
<name>A0A918P9C6_9SPHN</name>
<evidence type="ECO:0000259" key="1">
    <source>
        <dbReference type="Pfam" id="PF02602"/>
    </source>
</evidence>
<keyword evidence="2" id="KW-0489">Methyltransferase</keyword>
<evidence type="ECO:0000313" key="2">
    <source>
        <dbReference type="EMBL" id="GGY93643.1"/>
    </source>
</evidence>
<dbReference type="InterPro" id="IPR003754">
    <property type="entry name" value="4pyrrol_synth_uPrphyn_synth"/>
</dbReference>
<organism evidence="2 3">
    <name type="scientific">Novosphingobium colocasiae</name>
    <dbReference type="NCBI Taxonomy" id="1256513"/>
    <lineage>
        <taxon>Bacteria</taxon>
        <taxon>Pseudomonadati</taxon>
        <taxon>Pseudomonadota</taxon>
        <taxon>Alphaproteobacteria</taxon>
        <taxon>Sphingomonadales</taxon>
        <taxon>Sphingomonadaceae</taxon>
        <taxon>Novosphingobium</taxon>
    </lineage>
</organism>
<dbReference type="RefSeq" id="WP_189619561.1">
    <property type="nucleotide sequence ID" value="NZ_BMZA01000001.1"/>
</dbReference>
<dbReference type="GO" id="GO:0008168">
    <property type="term" value="F:methyltransferase activity"/>
    <property type="evidence" value="ECO:0007669"/>
    <property type="project" value="UniProtKB-KW"/>
</dbReference>
<gene>
    <name evidence="2" type="ORF">GCM10011614_05750</name>
</gene>
<keyword evidence="2" id="KW-0808">Transferase</keyword>
<dbReference type="Gene3D" id="3.40.50.10090">
    <property type="match status" value="2"/>
</dbReference>
<protein>
    <submittedName>
        <fullName evidence="2">Uroporphyrinogen III methyltransferase</fullName>
    </submittedName>
</protein>
<reference evidence="2" key="1">
    <citation type="journal article" date="2014" name="Int. J. Syst. Evol. Microbiol.">
        <title>Complete genome sequence of Corynebacterium casei LMG S-19264T (=DSM 44701T), isolated from a smear-ripened cheese.</title>
        <authorList>
            <consortium name="US DOE Joint Genome Institute (JGI-PGF)"/>
            <person name="Walter F."/>
            <person name="Albersmeier A."/>
            <person name="Kalinowski J."/>
            <person name="Ruckert C."/>
        </authorList>
    </citation>
    <scope>NUCLEOTIDE SEQUENCE</scope>
    <source>
        <strain evidence="2">KCTC 32255</strain>
    </source>
</reference>
<dbReference type="GO" id="GO:0004852">
    <property type="term" value="F:uroporphyrinogen-III synthase activity"/>
    <property type="evidence" value="ECO:0007669"/>
    <property type="project" value="InterPro"/>
</dbReference>
<accession>A0A918P9C6</accession>
<keyword evidence="3" id="KW-1185">Reference proteome</keyword>
<dbReference type="Pfam" id="PF02602">
    <property type="entry name" value="HEM4"/>
    <property type="match status" value="1"/>
</dbReference>
<dbReference type="SUPFAM" id="SSF69618">
    <property type="entry name" value="HemD-like"/>
    <property type="match status" value="1"/>
</dbReference>
<dbReference type="GO" id="GO:0033014">
    <property type="term" value="P:tetrapyrrole biosynthetic process"/>
    <property type="evidence" value="ECO:0007669"/>
    <property type="project" value="InterPro"/>
</dbReference>
<dbReference type="GO" id="GO:0032259">
    <property type="term" value="P:methylation"/>
    <property type="evidence" value="ECO:0007669"/>
    <property type="project" value="UniProtKB-KW"/>
</dbReference>
<dbReference type="Proteomes" id="UP000648075">
    <property type="component" value="Unassembled WGS sequence"/>
</dbReference>
<proteinExistence type="predicted"/>
<dbReference type="EMBL" id="BMZA01000001">
    <property type="protein sequence ID" value="GGY93643.1"/>
    <property type="molecule type" value="Genomic_DNA"/>
</dbReference>
<comment type="caution">
    <text evidence="2">The sequence shown here is derived from an EMBL/GenBank/DDBJ whole genome shotgun (WGS) entry which is preliminary data.</text>
</comment>
<feature type="domain" description="Tetrapyrrole biosynthesis uroporphyrinogen III synthase" evidence="1">
    <location>
        <begin position="18"/>
        <end position="217"/>
    </location>
</feature>
<sequence>MLPVIVIRPEPGASATCAKARALGLDAVSAPLFAVRPLAWQPLPREEVDAILLGSANALRHAGPALECYRCCPTYAVGLTTAQAAIAAGLDVVATGSGGLQSVMPLLDPAHRRLLRLSGRERVELEPPPGVMVALREVYASEPLPLPQPLRDRLAAPALVLLHSGEAAAHFAQSLDAAGIGRGIHRIAALAPRVAERAGSGWAALEVAERPDDAALLALAVQMCQRFSLG</sequence>